<proteinExistence type="predicted"/>
<evidence type="ECO:0000313" key="1">
    <source>
        <dbReference type="EMBL" id="SNS73091.1"/>
    </source>
</evidence>
<name>A0A239GVV3_9RHOB</name>
<reference evidence="1 2" key="1">
    <citation type="submission" date="2017-06" db="EMBL/GenBank/DDBJ databases">
        <authorList>
            <person name="Kim H.J."/>
            <person name="Triplett B.A."/>
        </authorList>
    </citation>
    <scope>NUCLEOTIDE SEQUENCE [LARGE SCALE GENOMIC DNA]</scope>
    <source>
        <strain evidence="1 2">DSM 11445</strain>
    </source>
</reference>
<organism evidence="1 2">
    <name type="scientific">Antarctobacter heliothermus</name>
    <dbReference type="NCBI Taxonomy" id="74033"/>
    <lineage>
        <taxon>Bacteria</taxon>
        <taxon>Pseudomonadati</taxon>
        <taxon>Pseudomonadota</taxon>
        <taxon>Alphaproteobacteria</taxon>
        <taxon>Rhodobacterales</taxon>
        <taxon>Roseobacteraceae</taxon>
        <taxon>Antarctobacter</taxon>
    </lineage>
</organism>
<gene>
    <name evidence="1" type="ORF">SAMN04488078_102918</name>
</gene>
<evidence type="ECO:0008006" key="3">
    <source>
        <dbReference type="Google" id="ProtNLM"/>
    </source>
</evidence>
<protein>
    <recommendedName>
        <fullName evidence="3">DUF4815 domain-containing protein</fullName>
    </recommendedName>
</protein>
<dbReference type="RefSeq" id="WP_089278648.1">
    <property type="nucleotide sequence ID" value="NZ_FZON01000029.1"/>
</dbReference>
<accession>A0A239GVV3</accession>
<dbReference type="Proteomes" id="UP000198440">
    <property type="component" value="Unassembled WGS sequence"/>
</dbReference>
<dbReference type="OrthoDB" id="7784140at2"/>
<evidence type="ECO:0000313" key="2">
    <source>
        <dbReference type="Proteomes" id="UP000198440"/>
    </source>
</evidence>
<sequence length="768" mass="83854">MQSTVIYRDRQELQSADLNNTQDFMRAAMDHIVKDAVESGKAYSGFSATKTAATEITLSSGRLYAGGAVYARGEDIIVDMFNVLPLVTRKRVAIVTFGQEVETDIQPRDFLIDAQTGTTEPQSVAMESLRRAEISTVAGTEGPDPGYPATDANVTVIAYVLLDTTGIVAIEQWQATQLPNLRNISQRTIALESWRGQISGQVDTLRTDLSALADRMAGYATKAEIVELTEQLEEVRQELYAPGAYIFYGTNHFLTAEGSQIDHPEFDAVVEEGIRFPRAGAQTSQLALLNPNNVYVSKNDGFVLPNYTHALRLDLTGYASETRLAQYTFEATQIRRLSRARTRRRYGESKIVCTNARWWRQGTYDLANNIFRAEGETWEVTNGVPDQMPNGARVANGNVHWIRVRQFWIDTYEEQYWDRVTTTETINGQQVAQTFLNSQDGWLSQIGLYVSRKAAAGDVTVLVTETAFGMPDLSRVISRTTLPATDIQVGAVSTQAGLPSLVETRLAITPTFLTAGRRYAIVLITTGDHYVAMTNTDNGVVQGTFFVSTDGAFFAGNLVDDLKLRLYFAKFERPRVSVELTAFQLAGGILDLDVLHPGVTPPACRIDIEVQVNGAWVALDGEGNGPNLSGLPALLPVRMTLTGTTDLMPGFGLAGSQAVVTRPKTAFTWVSEARTLGSPTTSVKVVTDLQHFNDVTHDCTVTLLTGATLDGVEAADVVEDMVLPDGSVRRTSIFNVTSVSTYAVKIVGSTVSAAVPFLVGELIEYAQS</sequence>
<dbReference type="AlphaFoldDB" id="A0A239GVV3"/>
<dbReference type="EMBL" id="FZON01000029">
    <property type="protein sequence ID" value="SNS73091.1"/>
    <property type="molecule type" value="Genomic_DNA"/>
</dbReference>